<feature type="compositionally biased region" description="Basic residues" evidence="1">
    <location>
        <begin position="116"/>
        <end position="127"/>
    </location>
</feature>
<name>A0A8S5VDV6_9CAUD</name>
<organism evidence="2">
    <name type="scientific">Siphoviridae sp. ctGa111</name>
    <dbReference type="NCBI Taxonomy" id="2825413"/>
    <lineage>
        <taxon>Viruses</taxon>
        <taxon>Duplodnaviria</taxon>
        <taxon>Heunggongvirae</taxon>
        <taxon>Uroviricota</taxon>
        <taxon>Caudoviricetes</taxon>
    </lineage>
</organism>
<evidence type="ECO:0000256" key="1">
    <source>
        <dbReference type="SAM" id="MobiDB-lite"/>
    </source>
</evidence>
<sequence length="127" mass="14625">MANLNWCRTCGKEYPVCPHCEQDARLNPWRMICDTEPHFLVWTAVNQYRQGIISKETAKVDLTTLLMRKYKNVTEAEVETFIPAVRDVFHEIMDEPVVAENESSSDVKDETPVKPVVKKTSNRKGRA</sequence>
<accession>A0A8S5VDV6</accession>
<reference evidence="2" key="1">
    <citation type="journal article" date="2021" name="Proc. Natl. Acad. Sci. U.S.A.">
        <title>A Catalog of Tens of Thousands of Viruses from Human Metagenomes Reveals Hidden Associations with Chronic Diseases.</title>
        <authorList>
            <person name="Tisza M.J."/>
            <person name="Buck C.B."/>
        </authorList>
    </citation>
    <scope>NUCLEOTIDE SEQUENCE</scope>
    <source>
        <strain evidence="2">CtGa111</strain>
    </source>
</reference>
<dbReference type="EMBL" id="BK016245">
    <property type="protein sequence ID" value="DAG04803.1"/>
    <property type="molecule type" value="Genomic_DNA"/>
</dbReference>
<evidence type="ECO:0000313" key="2">
    <source>
        <dbReference type="EMBL" id="DAG04803.1"/>
    </source>
</evidence>
<protein>
    <submittedName>
        <fullName evidence="2">Zinc-ribbon protein</fullName>
    </submittedName>
</protein>
<feature type="region of interest" description="Disordered" evidence="1">
    <location>
        <begin position="99"/>
        <end position="127"/>
    </location>
</feature>
<proteinExistence type="predicted"/>